<proteinExistence type="predicted"/>
<dbReference type="Proteomes" id="UP000076935">
    <property type="component" value="Unassembled WGS sequence"/>
</dbReference>
<feature type="compositionally biased region" description="Polar residues" evidence="1">
    <location>
        <begin position="340"/>
        <end position="383"/>
    </location>
</feature>
<gene>
    <name evidence="3" type="ORF">AWH49_11735</name>
</gene>
<dbReference type="InterPro" id="IPR027417">
    <property type="entry name" value="P-loop_NTPase"/>
</dbReference>
<dbReference type="InterPro" id="IPR008571">
    <property type="entry name" value="HerA-like"/>
</dbReference>
<dbReference type="PANTHER" id="PTHR42957:SF1">
    <property type="entry name" value="HELICASE MJ1565-RELATED"/>
    <property type="match status" value="1"/>
</dbReference>
<feature type="compositionally biased region" description="Low complexity" evidence="1">
    <location>
        <begin position="256"/>
        <end position="290"/>
    </location>
</feature>
<dbReference type="InterPro" id="IPR002789">
    <property type="entry name" value="HerA_central"/>
</dbReference>
<dbReference type="PANTHER" id="PTHR42957">
    <property type="entry name" value="HELICASE MJ1565-RELATED"/>
    <property type="match status" value="1"/>
</dbReference>
<dbReference type="EMBL" id="LQWY01000016">
    <property type="protein sequence ID" value="OAH61614.1"/>
    <property type="molecule type" value="Genomic_DNA"/>
</dbReference>
<dbReference type="RefSeq" id="WP_082862716.1">
    <property type="nucleotide sequence ID" value="NZ_JBCNAN010000017.1"/>
</dbReference>
<dbReference type="AlphaFoldDB" id="A0A177L811"/>
<evidence type="ECO:0000256" key="1">
    <source>
        <dbReference type="SAM" id="MobiDB-lite"/>
    </source>
</evidence>
<feature type="region of interest" description="Disordered" evidence="1">
    <location>
        <begin position="339"/>
        <end position="383"/>
    </location>
</feature>
<evidence type="ECO:0000259" key="2">
    <source>
        <dbReference type="Pfam" id="PF01935"/>
    </source>
</evidence>
<comment type="caution">
    <text evidence="3">The sequence shown here is derived from an EMBL/GenBank/DDBJ whole genome shotgun (WGS) entry which is preliminary data.</text>
</comment>
<dbReference type="Pfam" id="PF01935">
    <property type="entry name" value="DUF87"/>
    <property type="match status" value="1"/>
</dbReference>
<feature type="region of interest" description="Disordered" evidence="1">
    <location>
        <begin position="250"/>
        <end position="290"/>
    </location>
</feature>
<dbReference type="SUPFAM" id="SSF52540">
    <property type="entry name" value="P-loop containing nucleoside triphosphate hydrolases"/>
    <property type="match status" value="1"/>
</dbReference>
<name>A0A177L811_9BACI</name>
<protein>
    <recommendedName>
        <fullName evidence="2">Helicase HerA central domain-containing protein</fullName>
    </recommendedName>
</protein>
<feature type="domain" description="Helicase HerA central" evidence="2">
    <location>
        <begin position="550"/>
        <end position="772"/>
    </location>
</feature>
<evidence type="ECO:0000313" key="4">
    <source>
        <dbReference type="Proteomes" id="UP000076935"/>
    </source>
</evidence>
<evidence type="ECO:0000313" key="3">
    <source>
        <dbReference type="EMBL" id="OAH61614.1"/>
    </source>
</evidence>
<organism evidence="3 4">
    <name type="scientific">Domibacillus aminovorans</name>
    <dbReference type="NCBI Taxonomy" id="29332"/>
    <lineage>
        <taxon>Bacteria</taxon>
        <taxon>Bacillati</taxon>
        <taxon>Bacillota</taxon>
        <taxon>Bacilli</taxon>
        <taxon>Bacillales</taxon>
        <taxon>Bacillaceae</taxon>
        <taxon>Domibacillus</taxon>
    </lineage>
</organism>
<dbReference type="Gene3D" id="3.40.50.300">
    <property type="entry name" value="P-loop containing nucleotide triphosphate hydrolases"/>
    <property type="match status" value="2"/>
</dbReference>
<accession>A0A177L811</accession>
<keyword evidence="4" id="KW-1185">Reference proteome</keyword>
<reference evidence="3 4" key="1">
    <citation type="submission" date="2016-01" db="EMBL/GenBank/DDBJ databases">
        <title>Investigation of taxonomic status of Bacillus aminovorans.</title>
        <authorList>
            <person name="Verma A."/>
            <person name="Pal Y."/>
            <person name="Krishnamurthi S."/>
        </authorList>
    </citation>
    <scope>NUCLEOTIDE SEQUENCE [LARGE SCALE GENOMIC DNA]</scope>
    <source>
        <strain evidence="3 4">DSM 1314</strain>
    </source>
</reference>
<sequence>MANLQRQSKEQSIVIPQYEGFEQQFETAFEVVDDVVLKNYITKLENMNVIPLNSQAIEKNLAKNVRMFKINEIVYSRDEDATYKLASVLNAVAVTDSSVFIMIDSDGTRVDFYMGIRSLNESNSTKTSYDTLKNAMNGHFSGIKTNNILKDDIEKLLNKKESSSVSIVTGVANYKDDNLKNNASFIQGLEKLAFSMQGEVFTGVILANPANAQQLNEVRKQYENIYSMLAPLASTQVSYGINDSINETKTFTFGNSTGETDTTSTSSTKTVGESNTKNTSSATSKNTAGSSAGKVAAGGLAAAGAILGSVVPGAGTMLGMAVGGALGGAVAAATHKTVSETEGVSASNNVSEAETNGTSNAKTKTITESNSDAKGFSRGNSETIQLTSQNKTIQNYLQRIDQQLIRLQECESLGMWECAAYFMSDTPYAADIAAATYKSLMQGENTGVEISNISSWSDKDRDIKEINKYIQNFMHPTFTYKNKGMELPIIPTSLVSGKELAIHMSLPRKSVSGFPVIEHIEFAQEVISHLDESSRFINLGAIFNMGKSLNNRVKLDLQSLSMHTLITGSTGSGKSNTIYELLSQLEMQGIKFLVIEPAKGEYKHIFGSNSNVTVLGTNPKKNQLLKINPFKFPEDTHVLEHVDRLVEIFNVCWPMYAAMPAILKEAIIHCYSECGWDLDNSINLYSAENYYPTFKDLLNSLSVVINQTAYDAETKGNYIGSLVTRVKSLTNGINGQIFCGEELDNSLLFDSNVIVDLSRIGSSETKSLIMGILVMRLNEHRMANSEELNSPLKHVTVLEEAHNILKKTSTEQSTEGANMVGKSVEMLSNAIAEMRTYGEGFIIVDQSPSMLDMSAIRNTNTKIIMRLPDESDRRLVGKAAGLKDQQLDEIIKLPKGVAAVYQNDWLEPVLCKINHFIQTPKLYEYNESKESSIVKKENISLVCKYLLHGRIRNFEAIDPTDVKLVLEQLVISTKVKLQMNHYLQNENELISKDHFDVIASIVAELLEVEDSLSQRLAKLNNIETVNKELMEHVDKYTRNLDDEVKLAIRQCVLRDCSIKDKKNIEIYKAWIEAVRGGRIR</sequence>